<proteinExistence type="predicted"/>
<dbReference type="SUPFAM" id="SSF52980">
    <property type="entry name" value="Restriction endonuclease-like"/>
    <property type="match status" value="1"/>
</dbReference>
<dbReference type="InterPro" id="IPR011335">
    <property type="entry name" value="Restrct_endonuc-II-like"/>
</dbReference>
<dbReference type="AlphaFoldDB" id="A0A2T5KEZ7"/>
<sequence length="167" mass="18369">MDFCSLSVHDRRMHTATLPDSGLAALAPGQRLARGVCRHLRGLDFVSVVELVPTPGLRVDVMALGPKGEIWVIECKSSRADFLSDRKWQGYLDWCDRFFFAVDQAFPLDLLPGDAGLILTDAYDADILRMAPEGRLAPARRKALIQAFARHAALRLQGLRDPGSLAG</sequence>
<dbReference type="Pfam" id="PF06319">
    <property type="entry name" value="MmcB-like"/>
    <property type="match status" value="1"/>
</dbReference>
<comment type="caution">
    <text evidence="1">The sequence shown here is derived from an EMBL/GenBank/DDBJ whole genome shotgun (WGS) entry which is preliminary data.</text>
</comment>
<gene>
    <name evidence="1" type="ORF">C8J28_101331</name>
</gene>
<protein>
    <recommendedName>
        <fullName evidence="3">DNA repair protein MmcB-related protein</fullName>
    </recommendedName>
</protein>
<name>A0A2T5KEZ7_9RHOB</name>
<evidence type="ECO:0000313" key="2">
    <source>
        <dbReference type="Proteomes" id="UP000244060"/>
    </source>
</evidence>
<evidence type="ECO:0008006" key="3">
    <source>
        <dbReference type="Google" id="ProtNLM"/>
    </source>
</evidence>
<keyword evidence="2" id="KW-1185">Reference proteome</keyword>
<dbReference type="Proteomes" id="UP000244060">
    <property type="component" value="Unassembled WGS sequence"/>
</dbReference>
<organism evidence="1 2">
    <name type="scientific">Cereibacter azotoformans</name>
    <dbReference type="NCBI Taxonomy" id="43057"/>
    <lineage>
        <taxon>Bacteria</taxon>
        <taxon>Pseudomonadati</taxon>
        <taxon>Pseudomonadota</taxon>
        <taxon>Alphaproteobacteria</taxon>
        <taxon>Rhodobacterales</taxon>
        <taxon>Paracoccaceae</taxon>
        <taxon>Cereibacter</taxon>
    </lineage>
</organism>
<dbReference type="EMBL" id="QAOT01000001">
    <property type="protein sequence ID" value="PTR21008.1"/>
    <property type="molecule type" value="Genomic_DNA"/>
</dbReference>
<evidence type="ECO:0000313" key="1">
    <source>
        <dbReference type="EMBL" id="PTR21008.1"/>
    </source>
</evidence>
<accession>A0A2T5KEZ7</accession>
<dbReference type="InterPro" id="IPR009394">
    <property type="entry name" value="MmcB-like"/>
</dbReference>
<reference evidence="1 2" key="1">
    <citation type="submission" date="2018-04" db="EMBL/GenBank/DDBJ databases">
        <title>Genomic Encyclopedia of Type Strains, Phase III (KMG-III): the genomes of soil and plant-associated and newly described type strains.</title>
        <authorList>
            <person name="Whitman W."/>
        </authorList>
    </citation>
    <scope>NUCLEOTIDE SEQUENCE [LARGE SCALE GENOMIC DNA]</scope>
    <source>
        <strain evidence="1 2">KA25</strain>
    </source>
</reference>